<feature type="transmembrane region" description="Helical" evidence="11">
    <location>
        <begin position="369"/>
        <end position="388"/>
    </location>
</feature>
<keyword evidence="7" id="KW-0915">Sodium</keyword>
<keyword evidence="14" id="KW-1185">Reference proteome</keyword>
<evidence type="ECO:0000256" key="1">
    <source>
        <dbReference type="ARBA" id="ARBA00004141"/>
    </source>
</evidence>
<protein>
    <submittedName>
        <fullName evidence="13">Cation:proton antiporter</fullName>
    </submittedName>
</protein>
<keyword evidence="3" id="KW-0813">Transport</keyword>
<gene>
    <name evidence="13" type="ORF">OW729_11455</name>
</gene>
<dbReference type="InterPro" id="IPR006153">
    <property type="entry name" value="Cation/H_exchanger_TM"/>
</dbReference>
<feature type="transmembrane region" description="Helical" evidence="11">
    <location>
        <begin position="345"/>
        <end position="363"/>
    </location>
</feature>
<feature type="transmembrane region" description="Helical" evidence="11">
    <location>
        <begin position="303"/>
        <end position="324"/>
    </location>
</feature>
<keyword evidence="8" id="KW-0406">Ion transport</keyword>
<evidence type="ECO:0000256" key="11">
    <source>
        <dbReference type="SAM" id="Phobius"/>
    </source>
</evidence>
<feature type="domain" description="Cation/H+ exchanger transmembrane" evidence="12">
    <location>
        <begin position="18"/>
        <end position="385"/>
    </location>
</feature>
<dbReference type="InterPro" id="IPR038770">
    <property type="entry name" value="Na+/solute_symporter_sf"/>
</dbReference>
<dbReference type="PANTHER" id="PTHR43562">
    <property type="entry name" value="NAPA-TYPE SODIUM/HYDROGEN ANTIPORTER"/>
    <property type="match status" value="1"/>
</dbReference>
<comment type="caution">
    <text evidence="13">The sequence shown here is derived from an EMBL/GenBank/DDBJ whole genome shotgun (WGS) entry which is preliminary data.</text>
</comment>
<feature type="transmembrane region" description="Helical" evidence="11">
    <location>
        <begin position="87"/>
        <end position="107"/>
    </location>
</feature>
<keyword evidence="4" id="KW-0050">Antiport</keyword>
<feature type="transmembrane region" description="Helical" evidence="11">
    <location>
        <begin position="245"/>
        <end position="265"/>
    </location>
</feature>
<dbReference type="EMBL" id="JAPQFJ010000011">
    <property type="protein sequence ID" value="MCY6959221.1"/>
    <property type="molecule type" value="Genomic_DNA"/>
</dbReference>
<evidence type="ECO:0000256" key="5">
    <source>
        <dbReference type="ARBA" id="ARBA00022692"/>
    </source>
</evidence>
<evidence type="ECO:0000256" key="2">
    <source>
        <dbReference type="ARBA" id="ARBA00005551"/>
    </source>
</evidence>
<comment type="subcellular location">
    <subcellularLocation>
        <location evidence="1">Membrane</location>
        <topology evidence="1">Multi-pass membrane protein</topology>
    </subcellularLocation>
</comment>
<evidence type="ECO:0000256" key="7">
    <source>
        <dbReference type="ARBA" id="ARBA00023053"/>
    </source>
</evidence>
<evidence type="ECO:0000256" key="4">
    <source>
        <dbReference type="ARBA" id="ARBA00022449"/>
    </source>
</evidence>
<evidence type="ECO:0000256" key="3">
    <source>
        <dbReference type="ARBA" id="ARBA00022448"/>
    </source>
</evidence>
<evidence type="ECO:0000256" key="6">
    <source>
        <dbReference type="ARBA" id="ARBA00022989"/>
    </source>
</evidence>
<organism evidence="13 14">
    <name type="scientific">Clostridium brassicae</name>
    <dbReference type="NCBI Taxonomy" id="2999072"/>
    <lineage>
        <taxon>Bacteria</taxon>
        <taxon>Bacillati</taxon>
        <taxon>Bacillota</taxon>
        <taxon>Clostridia</taxon>
        <taxon>Eubacteriales</taxon>
        <taxon>Clostridiaceae</taxon>
        <taxon>Clostridium</taxon>
    </lineage>
</organism>
<name>A0ABT4DDK4_9CLOT</name>
<evidence type="ECO:0000256" key="10">
    <source>
        <dbReference type="ARBA" id="ARBA00023201"/>
    </source>
</evidence>
<dbReference type="RefSeq" id="WP_268061644.1">
    <property type="nucleotide sequence ID" value="NZ_JAPQFJ010000011.1"/>
</dbReference>
<keyword evidence="6 11" id="KW-1133">Transmembrane helix</keyword>
<dbReference type="Proteomes" id="UP001144612">
    <property type="component" value="Unassembled WGS sequence"/>
</dbReference>
<feature type="transmembrane region" description="Helical" evidence="11">
    <location>
        <begin position="127"/>
        <end position="145"/>
    </location>
</feature>
<evidence type="ECO:0000256" key="9">
    <source>
        <dbReference type="ARBA" id="ARBA00023136"/>
    </source>
</evidence>
<comment type="similarity">
    <text evidence="2">Belongs to the monovalent cation:proton antiporter 2 (CPA2) transporter (TC 2.A.37) family.</text>
</comment>
<feature type="transmembrane region" description="Helical" evidence="11">
    <location>
        <begin position="157"/>
        <end position="181"/>
    </location>
</feature>
<feature type="transmembrane region" description="Helical" evidence="11">
    <location>
        <begin position="33"/>
        <end position="50"/>
    </location>
</feature>
<dbReference type="Pfam" id="PF00999">
    <property type="entry name" value="Na_H_Exchanger"/>
    <property type="match status" value="1"/>
</dbReference>
<evidence type="ECO:0000259" key="12">
    <source>
        <dbReference type="Pfam" id="PF00999"/>
    </source>
</evidence>
<evidence type="ECO:0000313" key="13">
    <source>
        <dbReference type="EMBL" id="MCY6959221.1"/>
    </source>
</evidence>
<proteinExistence type="inferred from homology"/>
<keyword evidence="9 11" id="KW-0472">Membrane</keyword>
<dbReference type="PANTHER" id="PTHR43562:SF3">
    <property type="entry name" value="SODIUM ION_PROTON EXCHANGER (EUROFUNG)"/>
    <property type="match status" value="1"/>
</dbReference>
<feature type="transmembrane region" description="Helical" evidence="11">
    <location>
        <begin position="277"/>
        <end position="297"/>
    </location>
</feature>
<evidence type="ECO:0000313" key="14">
    <source>
        <dbReference type="Proteomes" id="UP001144612"/>
    </source>
</evidence>
<feature type="transmembrane region" description="Helical" evidence="11">
    <location>
        <begin position="187"/>
        <end position="207"/>
    </location>
</feature>
<keyword evidence="5 11" id="KW-0812">Transmembrane</keyword>
<feature type="transmembrane region" description="Helical" evidence="11">
    <location>
        <begin position="219"/>
        <end position="239"/>
    </location>
</feature>
<keyword evidence="10" id="KW-0739">Sodium transport</keyword>
<accession>A0ABT4DDK4</accession>
<reference evidence="13" key="1">
    <citation type="submission" date="2022-12" db="EMBL/GenBank/DDBJ databases">
        <title>Clostridium sp. nov., isolated from industrial wastewater.</title>
        <authorList>
            <person name="Jiayan W."/>
        </authorList>
    </citation>
    <scope>NUCLEOTIDE SEQUENCE</scope>
    <source>
        <strain evidence="13">ZC22-4</strain>
    </source>
</reference>
<sequence>MHAEIKFLMDLAIILLSTKVFGTISKKFGMPEVVGALIAGIVIGPAVLGIEHETEFITEIAKLGVIVLMFMAGTETDLKELKKCGKASFIIAVLGVLIPLIGGFVVAGVFDGENIFHIEKIQLLQDIFVGVILTATSVSITVQTLQEMGKFRTASGTAILGAAIIDDILGIIILAIITGISNPSVKIGIVILKILGFFITALILGYITHKILMFLINKYSVNSATGIICFSFCLIMAYISENYFGVADITGAYFAGIVVGCTPALKYVEQKMQPLSIMLLSPVFFASIGIKTTISAINSSLMIFTILLLIVAVLTKFVGCGLGARMCGYSREESLQIGTGMISRGEVALIVANVGVPLGLMPSKLFTPIIIVVIVTTILTPILLKLVYANINNEADLEIL</sequence>
<dbReference type="Gene3D" id="1.20.1530.20">
    <property type="match status" value="1"/>
</dbReference>
<evidence type="ECO:0000256" key="8">
    <source>
        <dbReference type="ARBA" id="ARBA00023065"/>
    </source>
</evidence>